<keyword evidence="1" id="KW-0472">Membrane</keyword>
<sequence>MSSSSRSPLLQALVGLGAFALGCLMAWGAADIPSNAGYGGIGPNALPWLVSVVLMGCGVGLLVQALRGGFTYTGTPGGADRADLPAGAWVAAAVVVNATLIERVGFVLACALCFALAVRGLRLAQGKPGGRWSQALRDLLVGMAIALPVFWMFTKLLGIQLPGLTGTGWI</sequence>
<organism evidence="3 4">
    <name type="scientific">Roseateles rivi</name>
    <dbReference type="NCBI Taxonomy" id="3299028"/>
    <lineage>
        <taxon>Bacteria</taxon>
        <taxon>Pseudomonadati</taxon>
        <taxon>Pseudomonadota</taxon>
        <taxon>Betaproteobacteria</taxon>
        <taxon>Burkholderiales</taxon>
        <taxon>Sphaerotilaceae</taxon>
        <taxon>Roseateles</taxon>
    </lineage>
</organism>
<evidence type="ECO:0000256" key="1">
    <source>
        <dbReference type="SAM" id="Phobius"/>
    </source>
</evidence>
<name>A0ABW7FVP5_9BURK</name>
<dbReference type="EMBL" id="JBIGHZ010000003">
    <property type="protein sequence ID" value="MFG6448389.1"/>
    <property type="molecule type" value="Genomic_DNA"/>
</dbReference>
<proteinExistence type="predicted"/>
<keyword evidence="4" id="KW-1185">Reference proteome</keyword>
<feature type="transmembrane region" description="Helical" evidence="1">
    <location>
        <begin position="136"/>
        <end position="154"/>
    </location>
</feature>
<evidence type="ECO:0000313" key="4">
    <source>
        <dbReference type="Proteomes" id="UP001606099"/>
    </source>
</evidence>
<evidence type="ECO:0000259" key="2">
    <source>
        <dbReference type="Pfam" id="PF07331"/>
    </source>
</evidence>
<accession>A0ABW7FVP5</accession>
<dbReference type="Proteomes" id="UP001606099">
    <property type="component" value="Unassembled WGS sequence"/>
</dbReference>
<dbReference type="RefSeq" id="WP_394460566.1">
    <property type="nucleotide sequence ID" value="NZ_JBIGHZ010000003.1"/>
</dbReference>
<feature type="transmembrane region" description="Helical" evidence="1">
    <location>
        <begin position="44"/>
        <end position="63"/>
    </location>
</feature>
<comment type="caution">
    <text evidence="3">The sequence shown here is derived from an EMBL/GenBank/DDBJ whole genome shotgun (WGS) entry which is preliminary data.</text>
</comment>
<feature type="domain" description="DUF1468" evidence="2">
    <location>
        <begin position="13"/>
        <end position="162"/>
    </location>
</feature>
<keyword evidence="1" id="KW-1133">Transmembrane helix</keyword>
<dbReference type="InterPro" id="IPR009936">
    <property type="entry name" value="DUF1468"/>
</dbReference>
<reference evidence="3 4" key="1">
    <citation type="submission" date="2024-08" db="EMBL/GenBank/DDBJ databases">
        <authorList>
            <person name="Lu H."/>
        </authorList>
    </citation>
    <scope>NUCLEOTIDE SEQUENCE [LARGE SCALE GENOMIC DNA]</scope>
    <source>
        <strain evidence="3 4">BYS180W</strain>
    </source>
</reference>
<dbReference type="PROSITE" id="PS51257">
    <property type="entry name" value="PROKAR_LIPOPROTEIN"/>
    <property type="match status" value="1"/>
</dbReference>
<protein>
    <submittedName>
        <fullName evidence="3">Tripartite tricarboxylate transporter TctB family protein</fullName>
    </submittedName>
</protein>
<evidence type="ECO:0000313" key="3">
    <source>
        <dbReference type="EMBL" id="MFG6448389.1"/>
    </source>
</evidence>
<keyword evidence="1" id="KW-0812">Transmembrane</keyword>
<gene>
    <name evidence="3" type="ORF">ACG0Z6_09045</name>
</gene>
<dbReference type="Pfam" id="PF07331">
    <property type="entry name" value="TctB"/>
    <property type="match status" value="1"/>
</dbReference>